<evidence type="ECO:0000259" key="8">
    <source>
        <dbReference type="PROSITE" id="PS50949"/>
    </source>
</evidence>
<evidence type="ECO:0000313" key="9">
    <source>
        <dbReference type="EMBL" id="GED71483.1"/>
    </source>
</evidence>
<dbReference type="SUPFAM" id="SSF53383">
    <property type="entry name" value="PLP-dependent transferases"/>
    <property type="match status" value="1"/>
</dbReference>
<name>A0A0K9YJP5_9BACL</name>
<comment type="similarity">
    <text evidence="2">In the C-terminal section; belongs to the class-I pyridoxal-phosphate-dependent aminotransferase family.</text>
</comment>
<reference evidence="10" key="2">
    <citation type="submission" date="2015-07" db="EMBL/GenBank/DDBJ databases">
        <title>MeaNS - Measles Nucleotide Surveillance Program.</title>
        <authorList>
            <person name="Tran T."/>
            <person name="Druce J."/>
        </authorList>
    </citation>
    <scope>NUCLEOTIDE SEQUENCE</scope>
    <source>
        <strain evidence="10">DSM 9887</strain>
    </source>
</reference>
<comment type="caution">
    <text evidence="10">The sequence shown here is derived from an EMBL/GenBank/DDBJ whole genome shotgun (WGS) entry which is preliminary data.</text>
</comment>
<evidence type="ECO:0000256" key="7">
    <source>
        <dbReference type="ARBA" id="ARBA00023163"/>
    </source>
</evidence>
<evidence type="ECO:0000256" key="5">
    <source>
        <dbReference type="ARBA" id="ARBA00023015"/>
    </source>
</evidence>
<dbReference type="EMBL" id="BJON01000021">
    <property type="protein sequence ID" value="GED71483.1"/>
    <property type="molecule type" value="Genomic_DNA"/>
</dbReference>
<dbReference type="Proteomes" id="UP000036834">
    <property type="component" value="Unassembled WGS sequence"/>
</dbReference>
<dbReference type="Proteomes" id="UP000319578">
    <property type="component" value="Unassembled WGS sequence"/>
</dbReference>
<evidence type="ECO:0000313" key="11">
    <source>
        <dbReference type="Proteomes" id="UP000036834"/>
    </source>
</evidence>
<dbReference type="STRING" id="54915.ADS79_31095"/>
<dbReference type="InterPro" id="IPR036390">
    <property type="entry name" value="WH_DNA-bd_sf"/>
</dbReference>
<dbReference type="PANTHER" id="PTHR46577:SF1">
    <property type="entry name" value="HTH-TYPE TRANSCRIPTIONAL REGULATORY PROTEIN GABR"/>
    <property type="match status" value="1"/>
</dbReference>
<keyword evidence="5" id="KW-0805">Transcription regulation</keyword>
<dbReference type="Gene3D" id="3.40.640.10">
    <property type="entry name" value="Type I PLP-dependent aspartate aminotransferase-like (Major domain)"/>
    <property type="match status" value="1"/>
</dbReference>
<evidence type="ECO:0000256" key="4">
    <source>
        <dbReference type="ARBA" id="ARBA00022898"/>
    </source>
</evidence>
<proteinExistence type="inferred from homology"/>
<dbReference type="InterPro" id="IPR015421">
    <property type="entry name" value="PyrdxlP-dep_Trfase_major"/>
</dbReference>
<dbReference type="GO" id="GO:0008483">
    <property type="term" value="F:transaminase activity"/>
    <property type="evidence" value="ECO:0007669"/>
    <property type="project" value="UniProtKB-KW"/>
</dbReference>
<accession>A0A0K9YJP5</accession>
<dbReference type="RefSeq" id="WP_049742351.1">
    <property type="nucleotide sequence ID" value="NZ_BJON01000021.1"/>
</dbReference>
<keyword evidence="6" id="KW-0238">DNA-binding</keyword>
<dbReference type="Gene3D" id="1.10.10.10">
    <property type="entry name" value="Winged helix-like DNA-binding domain superfamily/Winged helix DNA-binding domain"/>
    <property type="match status" value="1"/>
</dbReference>
<reference evidence="11" key="1">
    <citation type="submission" date="2015-07" db="EMBL/GenBank/DDBJ databases">
        <title>Genome sequencing project for genomic taxonomy and phylogenomics of Bacillus-like bacteria.</title>
        <authorList>
            <person name="Liu B."/>
            <person name="Wang J."/>
            <person name="Zhu Y."/>
            <person name="Liu G."/>
            <person name="Chen Q."/>
            <person name="Chen Z."/>
            <person name="Lan J."/>
            <person name="Che J."/>
            <person name="Ge C."/>
            <person name="Shi H."/>
            <person name="Pan Z."/>
            <person name="Liu X."/>
        </authorList>
    </citation>
    <scope>NUCLEOTIDE SEQUENCE [LARGE SCALE GENOMIC DNA]</scope>
    <source>
        <strain evidence="11">DSM 9887</strain>
    </source>
</reference>
<keyword evidence="7" id="KW-0804">Transcription</keyword>
<protein>
    <submittedName>
        <fullName evidence="9 10">Transcriptional regulator</fullName>
    </submittedName>
</protein>
<evidence type="ECO:0000256" key="2">
    <source>
        <dbReference type="ARBA" id="ARBA00005384"/>
    </source>
</evidence>
<dbReference type="OrthoDB" id="9808770at2"/>
<keyword evidence="12" id="KW-1185">Reference proteome</keyword>
<evidence type="ECO:0000256" key="3">
    <source>
        <dbReference type="ARBA" id="ARBA00022576"/>
    </source>
</evidence>
<dbReference type="InterPro" id="IPR000524">
    <property type="entry name" value="Tscrpt_reg_HTH_GntR"/>
</dbReference>
<dbReference type="InterPro" id="IPR015424">
    <property type="entry name" value="PyrdxlP-dep_Trfase"/>
</dbReference>
<dbReference type="GO" id="GO:0003700">
    <property type="term" value="F:DNA-binding transcription factor activity"/>
    <property type="evidence" value="ECO:0007669"/>
    <property type="project" value="InterPro"/>
</dbReference>
<evidence type="ECO:0000313" key="10">
    <source>
        <dbReference type="EMBL" id="KNB68968.1"/>
    </source>
</evidence>
<comment type="cofactor">
    <cofactor evidence="1">
        <name>pyridoxal 5'-phosphate</name>
        <dbReference type="ChEBI" id="CHEBI:597326"/>
    </cofactor>
</comment>
<sequence>MKELSAIRFTDQEPLFTQIYHFLKDEILSNQLPYEEFLPSIRSCARSLGVSKNTVEVAYQLLVSEGYVKSIPKKGYQVVYLAEAPSKQHDKRGAEPRLPDVRFDFRYGNIELGTFPFHQWNKLRNKVIAYHQQHYMVEGLSQGEYILRKELAKLLHEARGIICTPEQIIVGATPQQLVSLLTQILDRDRHFIGVENPGYDGARNTFLHGGYRVQGISLDVDGVSIKDLEKSGANAMYVSPSQQFIHKMTMSLEKRTELVKWLDSHAYLMEDDYEWEFKYQESYIPSIQSMAPQKVIYIGRLSKALLPLVNVSYMVLPYELLACFHQRVSEYDQPVSRLDQLTLSAYLSEGYWHKHVQYMRKNYAEKRKAFLQAISSYMPGQVEMEGKDTGLHAFLTVKRKCAEAELMELAYKRGVKVYGTARYWFRGVHEYPTVLLGYGALSQQDIQEGVRLLAEAWFG</sequence>
<dbReference type="CDD" id="cd07377">
    <property type="entry name" value="WHTH_GntR"/>
    <property type="match status" value="1"/>
</dbReference>
<dbReference type="SMART" id="SM00345">
    <property type="entry name" value="HTH_GNTR"/>
    <property type="match status" value="1"/>
</dbReference>
<dbReference type="PROSITE" id="PS50949">
    <property type="entry name" value="HTH_GNTR"/>
    <property type="match status" value="1"/>
</dbReference>
<keyword evidence="3" id="KW-0808">Transferase</keyword>
<keyword evidence="4" id="KW-0663">Pyridoxal phosphate</keyword>
<feature type="domain" description="HTH gntR-type" evidence="8">
    <location>
        <begin position="13"/>
        <end position="81"/>
    </location>
</feature>
<dbReference type="SUPFAM" id="SSF46785">
    <property type="entry name" value="Winged helix' DNA-binding domain"/>
    <property type="match status" value="1"/>
</dbReference>
<keyword evidence="3" id="KW-0032">Aminotransferase</keyword>
<gene>
    <name evidence="10" type="ORF">ADS79_31095</name>
    <name evidence="9" type="ORF">BRE01_51850</name>
</gene>
<evidence type="ECO:0000313" key="12">
    <source>
        <dbReference type="Proteomes" id="UP000319578"/>
    </source>
</evidence>
<dbReference type="Pfam" id="PF00392">
    <property type="entry name" value="GntR"/>
    <property type="match status" value="1"/>
</dbReference>
<dbReference type="PATRIC" id="fig|54915.3.peg.5915"/>
<evidence type="ECO:0000256" key="6">
    <source>
        <dbReference type="ARBA" id="ARBA00023125"/>
    </source>
</evidence>
<dbReference type="CDD" id="cd00609">
    <property type="entry name" value="AAT_like"/>
    <property type="match status" value="1"/>
</dbReference>
<organism evidence="10 11">
    <name type="scientific">Brevibacillus reuszeri</name>
    <dbReference type="NCBI Taxonomy" id="54915"/>
    <lineage>
        <taxon>Bacteria</taxon>
        <taxon>Bacillati</taxon>
        <taxon>Bacillota</taxon>
        <taxon>Bacilli</taxon>
        <taxon>Bacillales</taxon>
        <taxon>Paenibacillaceae</taxon>
        <taxon>Brevibacillus</taxon>
    </lineage>
</organism>
<dbReference type="InterPro" id="IPR051446">
    <property type="entry name" value="HTH_trans_reg/aminotransferase"/>
</dbReference>
<evidence type="ECO:0000256" key="1">
    <source>
        <dbReference type="ARBA" id="ARBA00001933"/>
    </source>
</evidence>
<dbReference type="GO" id="GO:0003677">
    <property type="term" value="F:DNA binding"/>
    <property type="evidence" value="ECO:0007669"/>
    <property type="project" value="UniProtKB-KW"/>
</dbReference>
<dbReference type="InterPro" id="IPR036388">
    <property type="entry name" value="WH-like_DNA-bd_sf"/>
</dbReference>
<dbReference type="AlphaFoldDB" id="A0A0K9YJP5"/>
<dbReference type="PANTHER" id="PTHR46577">
    <property type="entry name" value="HTH-TYPE TRANSCRIPTIONAL REGULATORY PROTEIN GABR"/>
    <property type="match status" value="1"/>
</dbReference>
<reference evidence="9 12" key="3">
    <citation type="submission" date="2019-06" db="EMBL/GenBank/DDBJ databases">
        <title>Whole genome shotgun sequence of Brevibacillus reuszeri NBRC 15719.</title>
        <authorList>
            <person name="Hosoyama A."/>
            <person name="Uohara A."/>
            <person name="Ohji S."/>
            <person name="Ichikawa N."/>
        </authorList>
    </citation>
    <scope>NUCLEOTIDE SEQUENCE [LARGE SCALE GENOMIC DNA]</scope>
    <source>
        <strain evidence="9 12">NBRC 15719</strain>
    </source>
</reference>
<dbReference type="EMBL" id="LGIQ01000016">
    <property type="protein sequence ID" value="KNB68968.1"/>
    <property type="molecule type" value="Genomic_DNA"/>
</dbReference>